<organism evidence="5 6">
    <name type="scientific">Eremococcus coleocola ACS-139-V-Col8</name>
    <dbReference type="NCBI Taxonomy" id="908337"/>
    <lineage>
        <taxon>Bacteria</taxon>
        <taxon>Bacillati</taxon>
        <taxon>Bacillota</taxon>
        <taxon>Bacilli</taxon>
        <taxon>Lactobacillales</taxon>
        <taxon>Aerococcaceae</taxon>
        <taxon>Eremococcus</taxon>
    </lineage>
</organism>
<dbReference type="Gene3D" id="1.10.10.10">
    <property type="entry name" value="Winged helix-like DNA-binding domain superfamily/Winged helix DNA-binding domain"/>
    <property type="match status" value="1"/>
</dbReference>
<dbReference type="AlphaFoldDB" id="E4KQN2"/>
<dbReference type="InterPro" id="IPR036390">
    <property type="entry name" value="WH_DNA-bd_sf"/>
</dbReference>
<dbReference type="InterPro" id="IPR004408">
    <property type="entry name" value="Biotin_CoA_COase_ligase"/>
</dbReference>
<dbReference type="PANTHER" id="PTHR12835:SF5">
    <property type="entry name" value="BIOTIN--PROTEIN LIGASE"/>
    <property type="match status" value="1"/>
</dbReference>
<comment type="caution">
    <text evidence="5">The sequence shown here is derived from an EMBL/GenBank/DDBJ whole genome shotgun (WGS) entry which is preliminary data.</text>
</comment>
<dbReference type="Pfam" id="PF08279">
    <property type="entry name" value="HTH_11"/>
    <property type="match status" value="1"/>
</dbReference>
<dbReference type="eggNOG" id="COG1654">
    <property type="taxonomic scope" value="Bacteria"/>
</dbReference>
<comment type="similarity">
    <text evidence="3">Belongs to the biotin--protein ligase family.</text>
</comment>
<dbReference type="EMBL" id="AENN01000017">
    <property type="protein sequence ID" value="EFR30718.1"/>
    <property type="molecule type" value="Genomic_DNA"/>
</dbReference>
<keyword evidence="3" id="KW-0067">ATP-binding</keyword>
<comment type="function">
    <text evidence="3">Acts both as a biotin--[acetyl-CoA-carboxylase] ligase and a repressor.</text>
</comment>
<dbReference type="EC" id="6.3.4.15" evidence="3"/>
<dbReference type="Proteomes" id="UP000005990">
    <property type="component" value="Unassembled WGS sequence"/>
</dbReference>
<dbReference type="GO" id="GO:0004077">
    <property type="term" value="F:biotin--[biotin carboxyl-carrier protein] ligase activity"/>
    <property type="evidence" value="ECO:0007669"/>
    <property type="project" value="UniProtKB-UniRule"/>
</dbReference>
<dbReference type="GO" id="GO:0006355">
    <property type="term" value="P:regulation of DNA-templated transcription"/>
    <property type="evidence" value="ECO:0007669"/>
    <property type="project" value="UniProtKB-UniRule"/>
</dbReference>
<evidence type="ECO:0000313" key="6">
    <source>
        <dbReference type="Proteomes" id="UP000005990"/>
    </source>
</evidence>
<dbReference type="InterPro" id="IPR036388">
    <property type="entry name" value="WH-like_DNA-bd_sf"/>
</dbReference>
<dbReference type="RefSeq" id="WP_006418878.1">
    <property type="nucleotide sequence ID" value="NZ_AENN01000017.1"/>
</dbReference>
<keyword evidence="3" id="KW-0804">Transcription</keyword>
<name>E4KQN2_9LACT</name>
<keyword evidence="6" id="KW-1185">Reference proteome</keyword>
<dbReference type="CDD" id="cd16442">
    <property type="entry name" value="BPL"/>
    <property type="match status" value="1"/>
</dbReference>
<keyword evidence="2 3" id="KW-0092">Biotin</keyword>
<dbReference type="InterPro" id="IPR030855">
    <property type="entry name" value="Bifunct_BirA"/>
</dbReference>
<dbReference type="PROSITE" id="PS51733">
    <property type="entry name" value="BPL_LPL_CATALYTIC"/>
    <property type="match status" value="1"/>
</dbReference>
<dbReference type="GO" id="GO:0016740">
    <property type="term" value="F:transferase activity"/>
    <property type="evidence" value="ECO:0007669"/>
    <property type="project" value="UniProtKB-ARBA"/>
</dbReference>
<dbReference type="PANTHER" id="PTHR12835">
    <property type="entry name" value="BIOTIN PROTEIN LIGASE"/>
    <property type="match status" value="1"/>
</dbReference>
<reference evidence="5 6" key="1">
    <citation type="submission" date="2010-10" db="EMBL/GenBank/DDBJ databases">
        <authorList>
            <person name="Durkin A.S."/>
            <person name="Madupu R."/>
            <person name="Torralba M."/>
            <person name="Gillis M."/>
            <person name="Methe B."/>
            <person name="Sutton G."/>
            <person name="Nelson K.E."/>
        </authorList>
    </citation>
    <scope>NUCLEOTIDE SEQUENCE [LARGE SCALE GENOMIC DNA]</scope>
    <source>
        <strain evidence="5 6">ACS-139-V-Col8</strain>
    </source>
</reference>
<dbReference type="GO" id="GO:0009249">
    <property type="term" value="P:protein lipoylation"/>
    <property type="evidence" value="ECO:0007669"/>
    <property type="project" value="UniProtKB-ARBA"/>
</dbReference>
<dbReference type="GO" id="GO:0005524">
    <property type="term" value="F:ATP binding"/>
    <property type="evidence" value="ECO:0007669"/>
    <property type="project" value="UniProtKB-UniRule"/>
</dbReference>
<dbReference type="Pfam" id="PF02237">
    <property type="entry name" value="BPL_C"/>
    <property type="match status" value="1"/>
</dbReference>
<keyword evidence="3" id="KW-0805">Transcription regulation</keyword>
<evidence type="ECO:0000256" key="1">
    <source>
        <dbReference type="ARBA" id="ARBA00022598"/>
    </source>
</evidence>
<feature type="binding site" evidence="3">
    <location>
        <position position="116"/>
    </location>
    <ligand>
        <name>biotin</name>
        <dbReference type="ChEBI" id="CHEBI:57586"/>
    </ligand>
</feature>
<dbReference type="GO" id="GO:0003677">
    <property type="term" value="F:DNA binding"/>
    <property type="evidence" value="ECO:0007669"/>
    <property type="project" value="UniProtKB-UniRule"/>
</dbReference>
<dbReference type="Gene3D" id="3.30.930.10">
    <property type="entry name" value="Bira Bifunctional Protein, Domain 2"/>
    <property type="match status" value="1"/>
</dbReference>
<dbReference type="SUPFAM" id="SSF55681">
    <property type="entry name" value="Class II aaRS and biotin synthetases"/>
    <property type="match status" value="1"/>
</dbReference>
<comment type="catalytic activity">
    <reaction evidence="3">
        <text>biotin + L-lysyl-[protein] + ATP = N(6)-biotinyl-L-lysyl-[protein] + AMP + diphosphate + H(+)</text>
        <dbReference type="Rhea" id="RHEA:11756"/>
        <dbReference type="Rhea" id="RHEA-COMP:9752"/>
        <dbReference type="Rhea" id="RHEA-COMP:10505"/>
        <dbReference type="ChEBI" id="CHEBI:15378"/>
        <dbReference type="ChEBI" id="CHEBI:29969"/>
        <dbReference type="ChEBI" id="CHEBI:30616"/>
        <dbReference type="ChEBI" id="CHEBI:33019"/>
        <dbReference type="ChEBI" id="CHEBI:57586"/>
        <dbReference type="ChEBI" id="CHEBI:83144"/>
        <dbReference type="ChEBI" id="CHEBI:456215"/>
        <dbReference type="EC" id="6.3.4.15"/>
    </reaction>
</comment>
<dbReference type="NCBIfam" id="TIGR00121">
    <property type="entry name" value="birA_ligase"/>
    <property type="match status" value="1"/>
</dbReference>
<keyword evidence="1 3" id="KW-0436">Ligase</keyword>
<dbReference type="HAMAP" id="MF_00978">
    <property type="entry name" value="Bifunct_BirA"/>
    <property type="match status" value="1"/>
</dbReference>
<evidence type="ECO:0000313" key="5">
    <source>
        <dbReference type="EMBL" id="EFR30718.1"/>
    </source>
</evidence>
<evidence type="ECO:0000256" key="3">
    <source>
        <dbReference type="HAMAP-Rule" id="MF_00978"/>
    </source>
</evidence>
<dbReference type="Gene3D" id="2.30.30.100">
    <property type="match status" value="1"/>
</dbReference>
<dbReference type="SUPFAM" id="SSF46785">
    <property type="entry name" value="Winged helix' DNA-binding domain"/>
    <property type="match status" value="1"/>
</dbReference>
<feature type="binding site" evidence="3">
    <location>
        <position position="188"/>
    </location>
    <ligand>
        <name>biotin</name>
        <dbReference type="ChEBI" id="CHEBI:57586"/>
    </ligand>
</feature>
<keyword evidence="3" id="KW-0678">Repressor</keyword>
<feature type="domain" description="BPL/LPL catalytic" evidence="4">
    <location>
        <begin position="66"/>
        <end position="264"/>
    </location>
</feature>
<feature type="binding site" evidence="3">
    <location>
        <begin position="120"/>
        <end position="122"/>
    </location>
    <ligand>
        <name>biotin</name>
        <dbReference type="ChEBI" id="CHEBI:57586"/>
    </ligand>
</feature>
<keyword evidence="3" id="KW-0547">Nucleotide-binding</keyword>
<protein>
    <recommendedName>
        <fullName evidence="3">Bifunctional ligase/repressor BirA</fullName>
    </recommendedName>
    <alternativeName>
        <fullName evidence="3">Biotin--[acetyl-CoA-carboxylase] ligase</fullName>
        <ecNumber evidence="3">6.3.4.15</ecNumber>
    </alternativeName>
    <alternativeName>
        <fullName evidence="3">Biotin--protein ligase</fullName>
    </alternativeName>
    <alternativeName>
        <fullName evidence="3">Biotin-[acetyl-CoA carboxylase] synthetase</fullName>
    </alternativeName>
</protein>
<dbReference type="InterPro" id="IPR013196">
    <property type="entry name" value="HTH_11"/>
</dbReference>
<feature type="DNA-binding region" description="H-T-H motif" evidence="3">
    <location>
        <begin position="21"/>
        <end position="40"/>
    </location>
</feature>
<sequence length="334" mass="37439">MSLTYKVLSSFLDQADTPISGQTLANQLGVSRNSIWKVIEQLKAEGYQITSIPSQGYQLKHISSMLDPNQIMYLVQDHLPDLSIIYADWVTSTNDLAKSHLIEHPKQTALFISNHQSKGRGRQGRSFHSDIQEGIYFSLALPSETYSIESIGLFTIMAAVAMAKALEKNTEVAIKIKWVNDLFAGGRKVVGILTEANANLENQQIDAVILGIGINVVGDFSKLDPDIQKVAGPLFPHPESAHFNRNHLLSDFLLNFYSYLHVLPARPFIEEYRTYLLGLNQRVCFTKNQEKRQGIILGINQDGHLLIQNEVQEIESLNSSEIHFSSQAFINQTN</sequence>
<proteinExistence type="inferred from homology"/>
<dbReference type="InterPro" id="IPR045864">
    <property type="entry name" value="aa-tRNA-synth_II/BPL/LPL"/>
</dbReference>
<feature type="binding site" evidence="3">
    <location>
        <begin position="92"/>
        <end position="94"/>
    </location>
    <ligand>
        <name>biotin</name>
        <dbReference type="ChEBI" id="CHEBI:57586"/>
    </ligand>
</feature>
<dbReference type="Pfam" id="PF03099">
    <property type="entry name" value="BPL_LplA_LipB"/>
    <property type="match status" value="1"/>
</dbReference>
<dbReference type="STRING" id="908337.HMPREF9257_0591"/>
<dbReference type="InterPro" id="IPR003142">
    <property type="entry name" value="BPL_C"/>
</dbReference>
<evidence type="ECO:0000256" key="2">
    <source>
        <dbReference type="ARBA" id="ARBA00023267"/>
    </source>
</evidence>
<dbReference type="InterPro" id="IPR004143">
    <property type="entry name" value="BPL_LPL_catalytic"/>
</dbReference>
<dbReference type="GO" id="GO:0005737">
    <property type="term" value="C:cytoplasm"/>
    <property type="evidence" value="ECO:0007669"/>
    <property type="project" value="TreeGrafter"/>
</dbReference>
<gene>
    <name evidence="3" type="primary">birA</name>
    <name evidence="5" type="ORF">HMPREF9257_0591</name>
</gene>
<evidence type="ECO:0000259" key="4">
    <source>
        <dbReference type="PROSITE" id="PS51733"/>
    </source>
</evidence>
<keyword evidence="3" id="KW-0238">DNA-binding</keyword>
<dbReference type="eggNOG" id="COG0340">
    <property type="taxonomic scope" value="Bacteria"/>
</dbReference>
<accession>E4KQN2</accession>